<name>A0A133ZHZ6_9FIRM</name>
<accession>A0A133ZHZ6</accession>
<dbReference type="EMBL" id="LSDA01000121">
    <property type="protein sequence ID" value="KXB55031.1"/>
    <property type="molecule type" value="Genomic_DNA"/>
</dbReference>
<dbReference type="SUPFAM" id="SSF53474">
    <property type="entry name" value="alpha/beta-Hydrolases"/>
    <property type="match status" value="1"/>
</dbReference>
<dbReference type="Pfam" id="PF11187">
    <property type="entry name" value="Mbeg1-like"/>
    <property type="match status" value="1"/>
</dbReference>
<proteinExistence type="predicted"/>
<dbReference type="PATRIC" id="fig|467210.3.peg.2182"/>
<evidence type="ECO:0000313" key="2">
    <source>
        <dbReference type="Proteomes" id="UP000070394"/>
    </source>
</evidence>
<dbReference type="STRING" id="467210.HMPREF1866_02204"/>
<evidence type="ECO:0000313" key="1">
    <source>
        <dbReference type="EMBL" id="KXB55031.1"/>
    </source>
</evidence>
<keyword evidence="2" id="KW-1185">Reference proteome</keyword>
<dbReference type="InterPro" id="IPR024499">
    <property type="entry name" value="Mbeg1-like"/>
</dbReference>
<gene>
    <name evidence="1" type="ORF">HMPREF1866_02204</name>
</gene>
<reference evidence="2" key="1">
    <citation type="submission" date="2016-01" db="EMBL/GenBank/DDBJ databases">
        <authorList>
            <person name="Mitreva M."/>
            <person name="Pepin K.H."/>
            <person name="Mihindukulasuriya K.A."/>
            <person name="Fulton R."/>
            <person name="Fronick C."/>
            <person name="O'Laughlin M."/>
            <person name="Miner T."/>
            <person name="Herter B."/>
            <person name="Rosa B.A."/>
            <person name="Cordes M."/>
            <person name="Tomlinson C."/>
            <person name="Wollam A."/>
            <person name="Palsikar V.B."/>
            <person name="Mardis E.R."/>
            <person name="Wilson R.K."/>
        </authorList>
    </citation>
    <scope>NUCLEOTIDE SEQUENCE [LARGE SCALE GENOMIC DNA]</scope>
    <source>
        <strain evidence="2">DNF00896</strain>
    </source>
</reference>
<dbReference type="AlphaFoldDB" id="A0A133ZHZ6"/>
<evidence type="ECO:0008006" key="3">
    <source>
        <dbReference type="Google" id="ProtNLM"/>
    </source>
</evidence>
<comment type="caution">
    <text evidence="1">The sequence shown here is derived from an EMBL/GenBank/DDBJ whole genome shotgun (WGS) entry which is preliminary data.</text>
</comment>
<dbReference type="InterPro" id="IPR029058">
    <property type="entry name" value="AB_hydrolase_fold"/>
</dbReference>
<organism evidence="1 2">
    <name type="scientific">Lachnoanaerobaculum saburreum</name>
    <dbReference type="NCBI Taxonomy" id="467210"/>
    <lineage>
        <taxon>Bacteria</taxon>
        <taxon>Bacillati</taxon>
        <taxon>Bacillota</taxon>
        <taxon>Clostridia</taxon>
        <taxon>Lachnospirales</taxon>
        <taxon>Lachnospiraceae</taxon>
        <taxon>Lachnoanaerobaculum</taxon>
    </lineage>
</organism>
<dbReference type="Gene3D" id="3.40.50.1820">
    <property type="entry name" value="alpha/beta hydrolase"/>
    <property type="match status" value="1"/>
</dbReference>
<protein>
    <recommendedName>
        <fullName evidence="3">DUF2974 domain-containing protein</fullName>
    </recommendedName>
</protein>
<dbReference type="Proteomes" id="UP000070394">
    <property type="component" value="Unassembled WGS sequence"/>
</dbReference>
<sequence length="541" mass="62474">MEVKVMSEDTRCMLLQQLVYFDFDSNCDFKRGQTLGEWISDFKKNKYYNSQDEKVFSTFYKKVIDNVAKDPILCGMKISDVNKPRSDDSGLIVAFVDERKNSAIVTFKGTEREVEWADNARFLKYNADGNDGVSTRFQEESLKFYRKWHENNKNIKDIVVSGHSKGGNNATYVTVMDDTNSIRKAVIVNPVGFTKEFYDKYGDRINAKRDIIYNNINEHDAIPVLLNLDGHNTYYKDKYDNYKTAHFLSSLFDFDNPAPGEPFGMEQTVQSEDMKKLGKFIRSWIGDMSLKDRNENVEILCKYIEKSGNPKSKAKAVSDILETKEFAVKNVDYIRDYMFLHPDFIPVLSRYIDDITGDNKKLRLRIWSVILFWEGIKNLDPFYREMCEALSFFTSEDKQNWIKYRIDELSHMFKIPKILFPDEKGVSTGEELKSSPVAISTSQVNNTSLFIQSENLNQDISSLTQLKKNIEKTSGMIEFRAFAADSRFSRKYSERIANIKGNISGLSVALNNIDEELNSINSTYKNCETDILNYLNSSFKA</sequence>